<dbReference type="Pfam" id="PF19762">
    <property type="entry name" value="DUF6249"/>
    <property type="match status" value="1"/>
</dbReference>
<evidence type="ECO:0000313" key="4">
    <source>
        <dbReference type="Proteomes" id="UP000018439"/>
    </source>
</evidence>
<evidence type="ECO:0000313" key="3">
    <source>
        <dbReference type="EMBL" id="EGJ71944.1"/>
    </source>
</evidence>
<dbReference type="HOGENOM" id="CLU_153862_0_0_10"/>
<reference evidence="3 4" key="1">
    <citation type="journal article" date="2011" name="Stand. Genomic Sci.">
        <title>Non-contiguous finished genome sequence of Bacteroides coprosuis type strain (PC139).</title>
        <authorList>
            <person name="Land M."/>
            <person name="Held B."/>
            <person name="Gronow S."/>
            <person name="Abt B."/>
            <person name="Lucas S."/>
            <person name="Del Rio T.G."/>
            <person name="Nolan M."/>
            <person name="Tice H."/>
            <person name="Cheng J.F."/>
            <person name="Pitluck S."/>
            <person name="Liolios K."/>
            <person name="Pagani I."/>
            <person name="Ivanova N."/>
            <person name="Mavromatis K."/>
            <person name="Mikhailova N."/>
            <person name="Pati A."/>
            <person name="Tapia R."/>
            <person name="Han C."/>
            <person name="Goodwin L."/>
            <person name="Chen A."/>
            <person name="Palaniappan K."/>
            <person name="Hauser L."/>
            <person name="Brambilla E.M."/>
            <person name="Rohde M."/>
            <person name="Goker M."/>
            <person name="Detter J.C."/>
            <person name="Woyke T."/>
            <person name="Bristow J."/>
            <person name="Eisen J.A."/>
            <person name="Markowitz V."/>
            <person name="Hugenholtz P."/>
            <person name="Kyrpides N.C."/>
            <person name="Klenk H.P."/>
            <person name="Lapidus A."/>
        </authorList>
    </citation>
    <scope>NUCLEOTIDE SEQUENCE</scope>
    <source>
        <strain evidence="3 4">DSM 18011</strain>
    </source>
</reference>
<dbReference type="Proteomes" id="UP000018439">
    <property type="component" value="Chromosome"/>
</dbReference>
<dbReference type="STRING" id="679937.Bcop_1753"/>
<dbReference type="eggNOG" id="ENOG50339FT">
    <property type="taxonomic scope" value="Bacteria"/>
</dbReference>
<feature type="transmembrane region" description="Helical" evidence="1">
    <location>
        <begin position="62"/>
        <end position="91"/>
    </location>
</feature>
<dbReference type="InterPro" id="IPR046216">
    <property type="entry name" value="DUF6249"/>
</dbReference>
<organism evidence="3 4">
    <name type="scientific">Bacteroides coprosuis DSM 18011</name>
    <dbReference type="NCBI Taxonomy" id="679937"/>
    <lineage>
        <taxon>Bacteria</taxon>
        <taxon>Pseudomonadati</taxon>
        <taxon>Bacteroidota</taxon>
        <taxon>Bacteroidia</taxon>
        <taxon>Bacteroidales</taxon>
        <taxon>Bacteroidaceae</taxon>
        <taxon>Bacteroides</taxon>
    </lineage>
</organism>
<sequence>MGELVPIVIPLGFFYFFYKMCELFVTRKERIAIIEKISADLPGEAFSNTYFSNHTKFTKSTALHIGCLLIGIGLGIAIACVIDVSISNSVYEMDYRVKDALNIFYPALSALFGGIGLVISYFLEKKYRAKE</sequence>
<evidence type="ECO:0000256" key="1">
    <source>
        <dbReference type="SAM" id="Phobius"/>
    </source>
</evidence>
<accession>F3ZRD6</accession>
<keyword evidence="1" id="KW-0472">Membrane</keyword>
<dbReference type="OrthoDB" id="1050129at2"/>
<keyword evidence="4" id="KW-1185">Reference proteome</keyword>
<evidence type="ECO:0000259" key="2">
    <source>
        <dbReference type="Pfam" id="PF19762"/>
    </source>
</evidence>
<keyword evidence="1" id="KW-1133">Transmembrane helix</keyword>
<protein>
    <recommendedName>
        <fullName evidence="2">DUF6249 domain-containing protein</fullName>
    </recommendedName>
</protein>
<dbReference type="AlphaFoldDB" id="F3ZRD6"/>
<feature type="transmembrane region" description="Helical" evidence="1">
    <location>
        <begin position="103"/>
        <end position="123"/>
    </location>
</feature>
<proteinExistence type="predicted"/>
<gene>
    <name evidence="3" type="ORF">Bcop_1753</name>
</gene>
<name>F3ZRD6_9BACE</name>
<keyword evidence="1" id="KW-0812">Transmembrane</keyword>
<feature type="domain" description="DUF6249" evidence="2">
    <location>
        <begin position="12"/>
        <end position="125"/>
    </location>
</feature>
<dbReference type="EMBL" id="CM001167">
    <property type="protein sequence ID" value="EGJ71944.1"/>
    <property type="molecule type" value="Genomic_DNA"/>
</dbReference>
<feature type="transmembrane region" description="Helical" evidence="1">
    <location>
        <begin position="6"/>
        <end position="25"/>
    </location>
</feature>